<dbReference type="RefSeq" id="WP_168549911.1">
    <property type="nucleotide sequence ID" value="NZ_JAAXPR010000025.1"/>
</dbReference>
<organism evidence="2 3">
    <name type="scientific">Streptococcus ovuberis</name>
    <dbReference type="NCBI Taxonomy" id="1936207"/>
    <lineage>
        <taxon>Bacteria</taxon>
        <taxon>Bacillati</taxon>
        <taxon>Bacillota</taxon>
        <taxon>Bacilli</taxon>
        <taxon>Lactobacillales</taxon>
        <taxon>Streptococcaceae</taxon>
        <taxon>Streptococcus</taxon>
    </lineage>
</organism>
<gene>
    <name evidence="2" type="ORF">HF992_10130</name>
</gene>
<reference evidence="2 3" key="1">
    <citation type="submission" date="2020-04" db="EMBL/GenBank/DDBJ databases">
        <title>MicrobeNet Type strains.</title>
        <authorList>
            <person name="Nicholson A.C."/>
        </authorList>
    </citation>
    <scope>NUCLEOTIDE SEQUENCE [LARGE SCALE GENOMIC DNA]</scope>
    <source>
        <strain evidence="2 3">CCUG 69612</strain>
    </source>
</reference>
<evidence type="ECO:0000256" key="1">
    <source>
        <dbReference type="ARBA" id="ARBA00022729"/>
    </source>
</evidence>
<dbReference type="Pfam" id="PF19258">
    <property type="entry name" value="KxYKxGKxW_sig"/>
    <property type="match status" value="1"/>
</dbReference>
<dbReference type="EMBL" id="JAAXPR010000025">
    <property type="protein sequence ID" value="NKZ21179.1"/>
    <property type="molecule type" value="Genomic_DNA"/>
</dbReference>
<proteinExistence type="predicted"/>
<evidence type="ECO:0000313" key="2">
    <source>
        <dbReference type="EMBL" id="NKZ21179.1"/>
    </source>
</evidence>
<accession>A0A7X6N0L2</accession>
<dbReference type="NCBIfam" id="TIGR03715">
    <property type="entry name" value="KxYKxGKxW"/>
    <property type="match status" value="1"/>
</dbReference>
<name>A0A7X6N0L2_9STRE</name>
<keyword evidence="3" id="KW-1185">Reference proteome</keyword>
<dbReference type="InterPro" id="IPR022263">
    <property type="entry name" value="KxYKxGKxW"/>
</dbReference>
<dbReference type="Proteomes" id="UP000522720">
    <property type="component" value="Unassembled WGS sequence"/>
</dbReference>
<evidence type="ECO:0000313" key="3">
    <source>
        <dbReference type="Proteomes" id="UP000522720"/>
    </source>
</evidence>
<keyword evidence="1" id="KW-0732">Signal</keyword>
<protein>
    <submittedName>
        <fullName evidence="2">KxYKxGKxW signal peptide domain-containing protein</fullName>
    </submittedName>
</protein>
<dbReference type="AlphaFoldDB" id="A0A7X6N0L2"/>
<sequence>MAQQTRTKGFRMWKSGKRWLFALGASTTVFLGTGVQVLAQGPDELSQ</sequence>
<comment type="caution">
    <text evidence="2">The sequence shown here is derived from an EMBL/GenBank/DDBJ whole genome shotgun (WGS) entry which is preliminary data.</text>
</comment>